<dbReference type="GO" id="GO:0022857">
    <property type="term" value="F:transmembrane transporter activity"/>
    <property type="evidence" value="ECO:0007669"/>
    <property type="project" value="InterPro"/>
</dbReference>
<keyword evidence="5 9" id="KW-0812">Transmembrane</keyword>
<dbReference type="InterPro" id="IPR010065">
    <property type="entry name" value="AA_ABC_transptr_permease_3TM"/>
</dbReference>
<feature type="transmembrane region" description="Helical" evidence="9">
    <location>
        <begin position="184"/>
        <end position="205"/>
    </location>
</feature>
<proteinExistence type="inferred from homology"/>
<comment type="subcellular location">
    <subcellularLocation>
        <location evidence="1 9">Cell membrane</location>
        <topology evidence="1 9">Multi-pass membrane protein</topology>
    </subcellularLocation>
</comment>
<dbReference type="SUPFAM" id="SSF161098">
    <property type="entry name" value="MetI-like"/>
    <property type="match status" value="1"/>
</dbReference>
<comment type="similarity">
    <text evidence="2">Belongs to the binding-protein-dependent transport system permease family. HisMQ subfamily.</text>
</comment>
<dbReference type="CDD" id="cd06261">
    <property type="entry name" value="TM_PBP2"/>
    <property type="match status" value="1"/>
</dbReference>
<dbReference type="InterPro" id="IPR043429">
    <property type="entry name" value="ArtM/GltK/GlnP/TcyL/YhdX-like"/>
</dbReference>
<keyword evidence="3 9" id="KW-0813">Transport</keyword>
<reference evidence="12" key="1">
    <citation type="submission" date="2018-02" db="EMBL/GenBank/DDBJ databases">
        <title>Genome sequence of Desulfocucumis palustris strain NAW-5.</title>
        <authorList>
            <person name="Watanabe M."/>
            <person name="Kojima H."/>
            <person name="Fukui M."/>
        </authorList>
    </citation>
    <scope>NUCLEOTIDE SEQUENCE [LARGE SCALE GENOMIC DNA]</scope>
    <source>
        <strain evidence="12">NAW-5</strain>
    </source>
</reference>
<dbReference type="Proteomes" id="UP000239549">
    <property type="component" value="Unassembled WGS sequence"/>
</dbReference>
<dbReference type="PANTHER" id="PTHR30614">
    <property type="entry name" value="MEMBRANE COMPONENT OF AMINO ACID ABC TRANSPORTER"/>
    <property type="match status" value="1"/>
</dbReference>
<sequence length="219" mass="24591">MNFEIIADNLWFLLSAALLTIKITILSFIVALFISFIVGTMRCEKIPNSVEKMLSIYVEIFRGTPLLIQLFFIYYGLPSVGINMPGFLAAILGLALNSAAYMSEIIRASINAVPMGQKEASFVLGYNRFQSLLHIVYPQAIRVAIPPLMNSFSSLLKESSLVSVLAITELTRIGNLIYTRTYRAFEIYLTLGIIYFVMTYTVSVISKKIEKRINKAYVS</sequence>
<keyword evidence="4" id="KW-1003">Cell membrane</keyword>
<dbReference type="Gene3D" id="1.10.3720.10">
    <property type="entry name" value="MetI-like"/>
    <property type="match status" value="1"/>
</dbReference>
<gene>
    <name evidence="11" type="ORF">DCCM_2906</name>
</gene>
<evidence type="ECO:0000256" key="4">
    <source>
        <dbReference type="ARBA" id="ARBA00022475"/>
    </source>
</evidence>
<dbReference type="PROSITE" id="PS50928">
    <property type="entry name" value="ABC_TM1"/>
    <property type="match status" value="1"/>
</dbReference>
<comment type="caution">
    <text evidence="11">The sequence shown here is derived from an EMBL/GenBank/DDBJ whole genome shotgun (WGS) entry which is preliminary data.</text>
</comment>
<feature type="transmembrane region" description="Helical" evidence="9">
    <location>
        <begin position="12"/>
        <end position="39"/>
    </location>
</feature>
<evidence type="ECO:0000256" key="5">
    <source>
        <dbReference type="ARBA" id="ARBA00022692"/>
    </source>
</evidence>
<evidence type="ECO:0000256" key="3">
    <source>
        <dbReference type="ARBA" id="ARBA00022448"/>
    </source>
</evidence>
<dbReference type="Pfam" id="PF00528">
    <property type="entry name" value="BPD_transp_1"/>
    <property type="match status" value="1"/>
</dbReference>
<evidence type="ECO:0000313" key="11">
    <source>
        <dbReference type="EMBL" id="GBF33795.1"/>
    </source>
</evidence>
<evidence type="ECO:0000256" key="6">
    <source>
        <dbReference type="ARBA" id="ARBA00022970"/>
    </source>
</evidence>
<evidence type="ECO:0000256" key="2">
    <source>
        <dbReference type="ARBA" id="ARBA00010072"/>
    </source>
</evidence>
<dbReference type="InterPro" id="IPR000515">
    <property type="entry name" value="MetI-like"/>
</dbReference>
<dbReference type="AlphaFoldDB" id="A0A2L2XC43"/>
<dbReference type="RefSeq" id="WP_104372128.1">
    <property type="nucleotide sequence ID" value="NZ_BFAV01000119.1"/>
</dbReference>
<dbReference type="NCBIfam" id="TIGR01726">
    <property type="entry name" value="HEQRo_perm_3TM"/>
    <property type="match status" value="1"/>
</dbReference>
<organism evidence="11 12">
    <name type="scientific">Desulfocucumis palustris</name>
    <dbReference type="NCBI Taxonomy" id="1898651"/>
    <lineage>
        <taxon>Bacteria</taxon>
        <taxon>Bacillati</taxon>
        <taxon>Bacillota</taxon>
        <taxon>Clostridia</taxon>
        <taxon>Eubacteriales</taxon>
        <taxon>Desulfocucumaceae</taxon>
        <taxon>Desulfocucumis</taxon>
    </lineage>
</organism>
<name>A0A2L2XC43_9FIRM</name>
<evidence type="ECO:0000259" key="10">
    <source>
        <dbReference type="PROSITE" id="PS50928"/>
    </source>
</evidence>
<evidence type="ECO:0000256" key="9">
    <source>
        <dbReference type="RuleBase" id="RU363032"/>
    </source>
</evidence>
<keyword evidence="12" id="KW-1185">Reference proteome</keyword>
<dbReference type="EMBL" id="BFAV01000119">
    <property type="protein sequence ID" value="GBF33795.1"/>
    <property type="molecule type" value="Genomic_DNA"/>
</dbReference>
<protein>
    <submittedName>
        <fullName evidence="11">Permease</fullName>
    </submittedName>
</protein>
<keyword evidence="7 9" id="KW-1133">Transmembrane helix</keyword>
<dbReference type="GO" id="GO:0043190">
    <property type="term" value="C:ATP-binding cassette (ABC) transporter complex"/>
    <property type="evidence" value="ECO:0007669"/>
    <property type="project" value="InterPro"/>
</dbReference>
<dbReference type="InterPro" id="IPR035906">
    <property type="entry name" value="MetI-like_sf"/>
</dbReference>
<evidence type="ECO:0000256" key="8">
    <source>
        <dbReference type="ARBA" id="ARBA00023136"/>
    </source>
</evidence>
<keyword evidence="6" id="KW-0029">Amino-acid transport</keyword>
<evidence type="ECO:0000313" key="12">
    <source>
        <dbReference type="Proteomes" id="UP000239549"/>
    </source>
</evidence>
<dbReference type="PANTHER" id="PTHR30614:SF20">
    <property type="entry name" value="GLUTAMINE TRANSPORT SYSTEM PERMEASE PROTEIN GLNP"/>
    <property type="match status" value="1"/>
</dbReference>
<accession>A0A2L2XC43</accession>
<feature type="domain" description="ABC transmembrane type-1" evidence="10">
    <location>
        <begin position="17"/>
        <end position="206"/>
    </location>
</feature>
<evidence type="ECO:0000256" key="7">
    <source>
        <dbReference type="ARBA" id="ARBA00022989"/>
    </source>
</evidence>
<dbReference type="GO" id="GO:0006865">
    <property type="term" value="P:amino acid transport"/>
    <property type="evidence" value="ECO:0007669"/>
    <property type="project" value="UniProtKB-KW"/>
</dbReference>
<evidence type="ECO:0000256" key="1">
    <source>
        <dbReference type="ARBA" id="ARBA00004651"/>
    </source>
</evidence>
<dbReference type="OrthoDB" id="9787841at2"/>
<keyword evidence="8 9" id="KW-0472">Membrane</keyword>